<dbReference type="EMBL" id="JAATIQ010000186">
    <property type="protein sequence ID" value="KAF4372663.1"/>
    <property type="molecule type" value="Genomic_DNA"/>
</dbReference>
<dbReference type="GO" id="GO:0009507">
    <property type="term" value="C:chloroplast"/>
    <property type="evidence" value="ECO:0007669"/>
    <property type="project" value="TreeGrafter"/>
</dbReference>
<name>A0A7J6FPM5_CANSA</name>
<keyword evidence="2" id="KW-0547">Nucleotide-binding</keyword>
<dbReference type="GO" id="GO:0016887">
    <property type="term" value="F:ATP hydrolysis activity"/>
    <property type="evidence" value="ECO:0007669"/>
    <property type="project" value="InterPro"/>
</dbReference>
<dbReference type="Gene3D" id="3.40.50.300">
    <property type="entry name" value="P-loop containing nucleotide triphosphate hydrolases"/>
    <property type="match status" value="1"/>
</dbReference>
<protein>
    <submittedName>
        <fullName evidence="4">Uncharacterized protein</fullName>
    </submittedName>
</protein>
<sequence>MCFSRNEIHVALFYFLFTALNEKLREEVQRLKIATTALAETSPLVEYERRIASSELVDGDLCQLPLRFSLNCHEILSNLLPLIGNLRFTDAIFVVQSKPHLGTLRELQRLYDELVDSANICRLDRYTASEKVGRSRWLWSRFMPQSSYSPVKGLYLYGGVGTGKTMLMDLFYDQLPCNWRKKQIHFHDFMLNVHSRLQNIAQSFIIKLMALLRDTI</sequence>
<organism evidence="4 5">
    <name type="scientific">Cannabis sativa</name>
    <name type="common">Hemp</name>
    <name type="synonym">Marijuana</name>
    <dbReference type="NCBI Taxonomy" id="3483"/>
    <lineage>
        <taxon>Eukaryota</taxon>
        <taxon>Viridiplantae</taxon>
        <taxon>Streptophyta</taxon>
        <taxon>Embryophyta</taxon>
        <taxon>Tracheophyta</taxon>
        <taxon>Spermatophyta</taxon>
        <taxon>Magnoliopsida</taxon>
        <taxon>eudicotyledons</taxon>
        <taxon>Gunneridae</taxon>
        <taxon>Pentapetalae</taxon>
        <taxon>rosids</taxon>
        <taxon>fabids</taxon>
        <taxon>Rosales</taxon>
        <taxon>Cannabaceae</taxon>
        <taxon>Cannabis</taxon>
    </lineage>
</organism>
<evidence type="ECO:0000256" key="2">
    <source>
        <dbReference type="ARBA" id="ARBA00022741"/>
    </source>
</evidence>
<dbReference type="GO" id="GO:0005524">
    <property type="term" value="F:ATP binding"/>
    <property type="evidence" value="ECO:0007669"/>
    <property type="project" value="UniProtKB-KW"/>
</dbReference>
<dbReference type="AlphaFoldDB" id="A0A7J6FPM5"/>
<reference evidence="4 5" key="1">
    <citation type="journal article" date="2020" name="bioRxiv">
        <title>Sequence and annotation of 42 cannabis genomes reveals extensive copy number variation in cannabinoid synthesis and pathogen resistance genes.</title>
        <authorList>
            <person name="Mckernan K.J."/>
            <person name="Helbert Y."/>
            <person name="Kane L.T."/>
            <person name="Ebling H."/>
            <person name="Zhang L."/>
            <person name="Liu B."/>
            <person name="Eaton Z."/>
            <person name="Mclaughlin S."/>
            <person name="Kingan S."/>
            <person name="Baybayan P."/>
            <person name="Concepcion G."/>
            <person name="Jordan M."/>
            <person name="Riva A."/>
            <person name="Barbazuk W."/>
            <person name="Harkins T."/>
        </authorList>
    </citation>
    <scope>NUCLEOTIDE SEQUENCE [LARGE SCALE GENOMIC DNA]</scope>
    <source>
        <strain evidence="5">cv. Jamaican Lion 4</strain>
        <tissue evidence="4">Leaf</tissue>
    </source>
</reference>
<dbReference type="GO" id="GO:0005739">
    <property type="term" value="C:mitochondrion"/>
    <property type="evidence" value="ECO:0007669"/>
    <property type="project" value="TreeGrafter"/>
</dbReference>
<dbReference type="InterPro" id="IPR027417">
    <property type="entry name" value="P-loop_NTPase"/>
</dbReference>
<evidence type="ECO:0000256" key="3">
    <source>
        <dbReference type="ARBA" id="ARBA00022840"/>
    </source>
</evidence>
<evidence type="ECO:0000313" key="4">
    <source>
        <dbReference type="EMBL" id="KAF4372663.1"/>
    </source>
</evidence>
<proteinExistence type="inferred from homology"/>
<dbReference type="SUPFAM" id="SSF52540">
    <property type="entry name" value="P-loop containing nucleoside triphosphate hydrolases"/>
    <property type="match status" value="1"/>
</dbReference>
<comment type="similarity">
    <text evidence="1">Belongs to the AFG1 ATPase family.</text>
</comment>
<keyword evidence="3" id="KW-0067">ATP-binding</keyword>
<evidence type="ECO:0000313" key="5">
    <source>
        <dbReference type="Proteomes" id="UP000583929"/>
    </source>
</evidence>
<dbReference type="Proteomes" id="UP000583929">
    <property type="component" value="Unassembled WGS sequence"/>
</dbReference>
<gene>
    <name evidence="4" type="ORF">G4B88_024207</name>
</gene>
<dbReference type="PANTHER" id="PTHR12169:SF29">
    <property type="entry name" value="AFG1-LIKE ATPASE FAMILY PROTEIN"/>
    <property type="match status" value="1"/>
</dbReference>
<dbReference type="InterPro" id="IPR005654">
    <property type="entry name" value="ATPase_AFG1-like"/>
</dbReference>
<keyword evidence="5" id="KW-1185">Reference proteome</keyword>
<dbReference type="Pfam" id="PF03969">
    <property type="entry name" value="AFG1_ATPase"/>
    <property type="match status" value="1"/>
</dbReference>
<comment type="caution">
    <text evidence="4">The sequence shown here is derived from an EMBL/GenBank/DDBJ whole genome shotgun (WGS) entry which is preliminary data.</text>
</comment>
<dbReference type="PANTHER" id="PTHR12169">
    <property type="entry name" value="ATPASE N2B"/>
    <property type="match status" value="1"/>
</dbReference>
<accession>A0A7J6FPM5</accession>
<evidence type="ECO:0000256" key="1">
    <source>
        <dbReference type="ARBA" id="ARBA00010322"/>
    </source>
</evidence>